<feature type="transmembrane region" description="Helical" evidence="1">
    <location>
        <begin position="12"/>
        <end position="31"/>
    </location>
</feature>
<keyword evidence="1" id="KW-0472">Membrane</keyword>
<protein>
    <submittedName>
        <fullName evidence="2">F-box only protein</fullName>
    </submittedName>
</protein>
<feature type="transmembrane region" description="Helical" evidence="1">
    <location>
        <begin position="240"/>
        <end position="258"/>
    </location>
</feature>
<dbReference type="AlphaFoldDB" id="A0AAV7Y956"/>
<dbReference type="Gene3D" id="1.20.1280.50">
    <property type="match status" value="1"/>
</dbReference>
<feature type="transmembrane region" description="Helical" evidence="1">
    <location>
        <begin position="265"/>
        <end position="282"/>
    </location>
</feature>
<evidence type="ECO:0000313" key="2">
    <source>
        <dbReference type="EMBL" id="KAJ3426327.1"/>
    </source>
</evidence>
<keyword evidence="1" id="KW-0812">Transmembrane</keyword>
<reference evidence="2" key="1">
    <citation type="submission" date="2022-08" db="EMBL/GenBank/DDBJ databases">
        <title>Novel sulphate-reducing endosymbionts in the free-living metamonad Anaeramoeba.</title>
        <authorList>
            <person name="Jerlstrom-Hultqvist J."/>
            <person name="Cepicka I."/>
            <person name="Gallot-Lavallee L."/>
            <person name="Salas-Leiva D."/>
            <person name="Curtis B.A."/>
            <person name="Zahonova K."/>
            <person name="Pipaliya S."/>
            <person name="Dacks J."/>
            <person name="Roger A.J."/>
        </authorList>
    </citation>
    <scope>NUCLEOTIDE SEQUENCE</scope>
    <source>
        <strain evidence="2">Busselton2</strain>
    </source>
</reference>
<comment type="caution">
    <text evidence="2">The sequence shown here is derived from an EMBL/GenBank/DDBJ whole genome shotgun (WGS) entry which is preliminary data.</text>
</comment>
<dbReference type="EMBL" id="JANTQA010000070">
    <property type="protein sequence ID" value="KAJ3426327.1"/>
    <property type="molecule type" value="Genomic_DNA"/>
</dbReference>
<evidence type="ECO:0000256" key="1">
    <source>
        <dbReference type="SAM" id="Phobius"/>
    </source>
</evidence>
<feature type="transmembrane region" description="Helical" evidence="1">
    <location>
        <begin position="171"/>
        <end position="192"/>
    </location>
</feature>
<dbReference type="InterPro" id="IPR036047">
    <property type="entry name" value="F-box-like_dom_sf"/>
</dbReference>
<feature type="transmembrane region" description="Helical" evidence="1">
    <location>
        <begin position="204"/>
        <end position="228"/>
    </location>
</feature>
<keyword evidence="1" id="KW-1133">Transmembrane helix</keyword>
<sequence>MVLNKKLVKNMYFLLVIWNIFEYLPPIRLGWMGTLCKYFNEAVDDDTLWKIVAKNYESLFIWEKLYTTSVNDFRNTYGVYGDLASLKVSTNDRENDCSSVIQSSAIKPKTDYKQRISFIENMENPKEVIIKKIIDIKQIYKRQNDELIKKKEYDDYWTKKLNYYRHLSDSLLTFLWFFLAIGTTSFYLLLNLLMQNIISKNSQFWIMIPFWIFCAIFIIQILCLHFYYRDLKLGFEIFKIYLIAIIIVMTIIAFSFLLQRGSTLNWKLTFAPIQIFFLYMIFLVFGKYKDNRDRNLHETREWVVYISAIVDLLLLLLFFNSCSIKIRL</sequence>
<evidence type="ECO:0000313" key="3">
    <source>
        <dbReference type="Proteomes" id="UP001146793"/>
    </source>
</evidence>
<feature type="transmembrane region" description="Helical" evidence="1">
    <location>
        <begin position="302"/>
        <end position="319"/>
    </location>
</feature>
<gene>
    <name evidence="2" type="ORF">M0812_28781</name>
</gene>
<dbReference type="Proteomes" id="UP001146793">
    <property type="component" value="Unassembled WGS sequence"/>
</dbReference>
<proteinExistence type="predicted"/>
<dbReference type="SUPFAM" id="SSF81383">
    <property type="entry name" value="F-box domain"/>
    <property type="match status" value="1"/>
</dbReference>
<organism evidence="2 3">
    <name type="scientific">Anaeramoeba flamelloides</name>
    <dbReference type="NCBI Taxonomy" id="1746091"/>
    <lineage>
        <taxon>Eukaryota</taxon>
        <taxon>Metamonada</taxon>
        <taxon>Anaeramoebidae</taxon>
        <taxon>Anaeramoeba</taxon>
    </lineage>
</organism>
<accession>A0AAV7Y956</accession>
<name>A0AAV7Y956_9EUKA</name>